<dbReference type="Pfam" id="PF07398">
    <property type="entry name" value="MDMPI_C"/>
    <property type="match status" value="1"/>
</dbReference>
<dbReference type="GO" id="GO:0046872">
    <property type="term" value="F:metal ion binding"/>
    <property type="evidence" value="ECO:0007669"/>
    <property type="project" value="InterPro"/>
</dbReference>
<dbReference type="InterPro" id="IPR034660">
    <property type="entry name" value="DinB/YfiT-like"/>
</dbReference>
<dbReference type="AlphaFoldDB" id="A0A6J6HQB7"/>
<feature type="domain" description="MDMPI C-terminal" evidence="1">
    <location>
        <begin position="140"/>
        <end position="232"/>
    </location>
</feature>
<dbReference type="Pfam" id="PF11716">
    <property type="entry name" value="MDMPI_N"/>
    <property type="match status" value="1"/>
</dbReference>
<organism evidence="3">
    <name type="scientific">freshwater metagenome</name>
    <dbReference type="NCBI Taxonomy" id="449393"/>
    <lineage>
        <taxon>unclassified sequences</taxon>
        <taxon>metagenomes</taxon>
        <taxon>ecological metagenomes</taxon>
    </lineage>
</organism>
<feature type="domain" description="Mycothiol-dependent maleylpyruvate isomerase metal-binding" evidence="2">
    <location>
        <begin position="13"/>
        <end position="128"/>
    </location>
</feature>
<evidence type="ECO:0000259" key="2">
    <source>
        <dbReference type="Pfam" id="PF11716"/>
    </source>
</evidence>
<evidence type="ECO:0000313" key="3">
    <source>
        <dbReference type="EMBL" id="CAB4615207.1"/>
    </source>
</evidence>
<name>A0A6J6HQB7_9ZZZZ</name>
<dbReference type="NCBIfam" id="TIGR03083">
    <property type="entry name" value="maleylpyruvate isomerase family mycothiol-dependent enzyme"/>
    <property type="match status" value="1"/>
</dbReference>
<dbReference type="PANTHER" id="PTHR40758:SF1">
    <property type="entry name" value="CONSERVED PROTEIN"/>
    <property type="match status" value="1"/>
</dbReference>
<reference evidence="3" key="1">
    <citation type="submission" date="2020-05" db="EMBL/GenBank/DDBJ databases">
        <authorList>
            <person name="Chiriac C."/>
            <person name="Salcher M."/>
            <person name="Ghai R."/>
            <person name="Kavagutti S V."/>
        </authorList>
    </citation>
    <scope>NUCLEOTIDE SEQUENCE</scope>
</reference>
<dbReference type="GO" id="GO:0005886">
    <property type="term" value="C:plasma membrane"/>
    <property type="evidence" value="ECO:0007669"/>
    <property type="project" value="TreeGrafter"/>
</dbReference>
<proteinExistence type="predicted"/>
<dbReference type="InterPro" id="IPR024344">
    <property type="entry name" value="MDMPI_metal-binding"/>
</dbReference>
<protein>
    <submittedName>
        <fullName evidence="3">Unannotated protein</fullName>
    </submittedName>
</protein>
<dbReference type="SUPFAM" id="SSF109854">
    <property type="entry name" value="DinB/YfiT-like putative metalloenzymes"/>
    <property type="match status" value="1"/>
</dbReference>
<gene>
    <name evidence="3" type="ORF">UFOPK1874_00677</name>
</gene>
<accession>A0A6J6HQB7</accession>
<dbReference type="InterPro" id="IPR017517">
    <property type="entry name" value="Maleyloyr_isom"/>
</dbReference>
<dbReference type="EMBL" id="CAEZUX010000063">
    <property type="protein sequence ID" value="CAB4615207.1"/>
    <property type="molecule type" value="Genomic_DNA"/>
</dbReference>
<dbReference type="InterPro" id="IPR010872">
    <property type="entry name" value="MDMPI_C-term_domain"/>
</dbReference>
<evidence type="ECO:0000259" key="1">
    <source>
        <dbReference type="Pfam" id="PF07398"/>
    </source>
</evidence>
<sequence length="241" mass="26438">MENALYLQHIAASGHAIAAAARKSLDAPVAACAPWNVADLLWHVGEVHLFWESIAASGAMDPTQVVRASRPTNADMIQWYEAGVDAIVETLTRLDPEQPVWTWTGPQTVSWIIRRMAHETAIHAWDAQWAAGMRPTINAELASDGIDEFVYVMTPHMREGQPIVGGSVHIHCTDVAGEWLLTPGDGLELIATREHAKGSVAMRGSAEDLLLVLWRRSPLEIVEVIGNEGVAERFLLRSDLD</sequence>
<dbReference type="PANTHER" id="PTHR40758">
    <property type="entry name" value="CONSERVED PROTEIN"/>
    <property type="match status" value="1"/>
</dbReference>